<evidence type="ECO:0000313" key="1">
    <source>
        <dbReference type="EMBL" id="PIA98849.1"/>
    </source>
</evidence>
<proteinExistence type="predicted"/>
<evidence type="ECO:0000313" key="2">
    <source>
        <dbReference type="Proteomes" id="UP000230605"/>
    </source>
</evidence>
<accession>A0A2G5I242</accession>
<reference evidence="1 2" key="1">
    <citation type="submission" date="2015-10" db="EMBL/GenBank/DDBJ databases">
        <title>The cercosporin biosynthetic gene cluster was horizontally transferred to several fungal lineages and shown to be expanded in Cercospora beticola based on microsynteny with recipient genomes.</title>
        <authorList>
            <person name="De Jonge R."/>
            <person name="Ebert M.K."/>
            <person name="Suttle J.C."/>
            <person name="Jurick Ii W.M."/>
            <person name="Secor G.A."/>
            <person name="Thomma B.P."/>
            <person name="Van De Peer Y."/>
            <person name="Bolton M.D."/>
        </authorList>
    </citation>
    <scope>NUCLEOTIDE SEQUENCE [LARGE SCALE GENOMIC DNA]</scope>
    <source>
        <strain evidence="1 2">09-40</strain>
    </source>
</reference>
<sequence length="115" mass="12766">MRGRYFLPHLEQNIDLYFRSGVEHGHTVICAVVLLHATDLRVEIAAVELGDHEHSSSQLHFTHLSAIISRSVPDNRTISCLRAVASSLLLDIAREVAFGRDSSHEGENRPPPCCV</sequence>
<protein>
    <submittedName>
        <fullName evidence="1">Uncharacterized protein</fullName>
    </submittedName>
</protein>
<comment type="caution">
    <text evidence="1">The sequence shown here is derived from an EMBL/GenBank/DDBJ whole genome shotgun (WGS) entry which is preliminary data.</text>
</comment>
<name>A0A2G5I242_CERBT</name>
<dbReference type="AlphaFoldDB" id="A0A2G5I242"/>
<gene>
    <name evidence="1" type="ORF">CB0940_03219</name>
</gene>
<dbReference type="Proteomes" id="UP000230605">
    <property type="component" value="Chromosome 3"/>
</dbReference>
<organism evidence="1 2">
    <name type="scientific">Cercospora beticola</name>
    <name type="common">Sugarbeet leaf spot fungus</name>
    <dbReference type="NCBI Taxonomy" id="122368"/>
    <lineage>
        <taxon>Eukaryota</taxon>
        <taxon>Fungi</taxon>
        <taxon>Dikarya</taxon>
        <taxon>Ascomycota</taxon>
        <taxon>Pezizomycotina</taxon>
        <taxon>Dothideomycetes</taxon>
        <taxon>Dothideomycetidae</taxon>
        <taxon>Mycosphaerellales</taxon>
        <taxon>Mycosphaerellaceae</taxon>
        <taxon>Cercospora</taxon>
    </lineage>
</organism>
<dbReference type="EMBL" id="LKMD01000101">
    <property type="protein sequence ID" value="PIA98849.1"/>
    <property type="molecule type" value="Genomic_DNA"/>
</dbReference>